<dbReference type="InterPro" id="IPR012454">
    <property type="entry name" value="DUF1659"/>
</dbReference>
<feature type="domain" description="DUF1659" evidence="1">
    <location>
        <begin position="4"/>
        <end position="72"/>
    </location>
</feature>
<dbReference type="EMBL" id="JBHSRI010000018">
    <property type="protein sequence ID" value="MFC6040013.1"/>
    <property type="molecule type" value="Genomic_DNA"/>
</dbReference>
<accession>A0ABW1L9F1</accession>
<proteinExistence type="predicted"/>
<evidence type="ECO:0000313" key="2">
    <source>
        <dbReference type="EMBL" id="MFC6040013.1"/>
    </source>
</evidence>
<comment type="caution">
    <text evidence="2">The sequence shown here is derived from an EMBL/GenBank/DDBJ whole genome shotgun (WGS) entry which is preliminary data.</text>
</comment>
<keyword evidence="3" id="KW-1185">Reference proteome</keyword>
<organism evidence="2 3">
    <name type="scientific">Paenisporosarcina macmurdoensis</name>
    <dbReference type="NCBI Taxonomy" id="212659"/>
    <lineage>
        <taxon>Bacteria</taxon>
        <taxon>Bacillati</taxon>
        <taxon>Bacillota</taxon>
        <taxon>Bacilli</taxon>
        <taxon>Bacillales</taxon>
        <taxon>Caryophanaceae</taxon>
        <taxon>Paenisporosarcina</taxon>
    </lineage>
</organism>
<dbReference type="Proteomes" id="UP001596170">
    <property type="component" value="Unassembled WGS sequence"/>
</dbReference>
<dbReference type="RefSeq" id="WP_377734244.1">
    <property type="nucleotide sequence ID" value="NZ_JBHSRI010000018.1"/>
</dbReference>
<sequence>MAIVDFTEAIVRLTFDVGMTQDGKVLKKSSSYRNIHESATAEQLMGVTSILSGFSSYPILAAEKIATGNIQN</sequence>
<evidence type="ECO:0000259" key="1">
    <source>
        <dbReference type="Pfam" id="PF07872"/>
    </source>
</evidence>
<dbReference type="Pfam" id="PF07872">
    <property type="entry name" value="DUF1659"/>
    <property type="match status" value="1"/>
</dbReference>
<reference evidence="3" key="1">
    <citation type="journal article" date="2019" name="Int. J. Syst. Evol. Microbiol.">
        <title>The Global Catalogue of Microorganisms (GCM) 10K type strain sequencing project: providing services to taxonomists for standard genome sequencing and annotation.</title>
        <authorList>
            <consortium name="The Broad Institute Genomics Platform"/>
            <consortium name="The Broad Institute Genome Sequencing Center for Infectious Disease"/>
            <person name="Wu L."/>
            <person name="Ma J."/>
        </authorList>
    </citation>
    <scope>NUCLEOTIDE SEQUENCE [LARGE SCALE GENOMIC DNA]</scope>
    <source>
        <strain evidence="3">CCUG 54527</strain>
    </source>
</reference>
<name>A0ABW1L9F1_9BACL</name>
<protein>
    <submittedName>
        <fullName evidence="2">DUF1659 domain-containing protein</fullName>
    </submittedName>
</protein>
<evidence type="ECO:0000313" key="3">
    <source>
        <dbReference type="Proteomes" id="UP001596170"/>
    </source>
</evidence>
<gene>
    <name evidence="2" type="ORF">ACFPYN_11330</name>
</gene>